<dbReference type="EMBL" id="JAWDGP010003760">
    <property type="protein sequence ID" value="KAK3771275.1"/>
    <property type="molecule type" value="Genomic_DNA"/>
</dbReference>
<evidence type="ECO:0000313" key="2">
    <source>
        <dbReference type="Proteomes" id="UP001283361"/>
    </source>
</evidence>
<sequence>MDQSTELKPTAFRTGNGETDVSILWRQKVDTRKRPSLSTPTPFVLFIKFRGITIIPLPLSFPGPLPGGTPSESGMSLCGNDFGQCCQYS</sequence>
<protein>
    <submittedName>
        <fullName evidence="1">Uncharacterized protein</fullName>
    </submittedName>
</protein>
<keyword evidence="2" id="KW-1185">Reference proteome</keyword>
<dbReference type="AlphaFoldDB" id="A0AAE0ZKZ7"/>
<proteinExistence type="predicted"/>
<accession>A0AAE0ZKZ7</accession>
<name>A0AAE0ZKZ7_9GAST</name>
<dbReference type="Proteomes" id="UP001283361">
    <property type="component" value="Unassembled WGS sequence"/>
</dbReference>
<gene>
    <name evidence="1" type="ORF">RRG08_024354</name>
</gene>
<reference evidence="1" key="1">
    <citation type="journal article" date="2023" name="G3 (Bethesda)">
        <title>A reference genome for the long-term kleptoplast-retaining sea slug Elysia crispata morphotype clarki.</title>
        <authorList>
            <person name="Eastman K.E."/>
            <person name="Pendleton A.L."/>
            <person name="Shaikh M.A."/>
            <person name="Suttiyut T."/>
            <person name="Ogas R."/>
            <person name="Tomko P."/>
            <person name="Gavelis G."/>
            <person name="Widhalm J.R."/>
            <person name="Wisecaver J.H."/>
        </authorList>
    </citation>
    <scope>NUCLEOTIDE SEQUENCE</scope>
    <source>
        <strain evidence="1">ECLA1</strain>
    </source>
</reference>
<evidence type="ECO:0000313" key="1">
    <source>
        <dbReference type="EMBL" id="KAK3771275.1"/>
    </source>
</evidence>
<comment type="caution">
    <text evidence="1">The sequence shown here is derived from an EMBL/GenBank/DDBJ whole genome shotgun (WGS) entry which is preliminary data.</text>
</comment>
<organism evidence="1 2">
    <name type="scientific">Elysia crispata</name>
    <name type="common">lettuce slug</name>
    <dbReference type="NCBI Taxonomy" id="231223"/>
    <lineage>
        <taxon>Eukaryota</taxon>
        <taxon>Metazoa</taxon>
        <taxon>Spiralia</taxon>
        <taxon>Lophotrochozoa</taxon>
        <taxon>Mollusca</taxon>
        <taxon>Gastropoda</taxon>
        <taxon>Heterobranchia</taxon>
        <taxon>Euthyneura</taxon>
        <taxon>Panpulmonata</taxon>
        <taxon>Sacoglossa</taxon>
        <taxon>Placobranchoidea</taxon>
        <taxon>Plakobranchidae</taxon>
        <taxon>Elysia</taxon>
    </lineage>
</organism>